<dbReference type="RefSeq" id="WP_185887781.1">
    <property type="nucleotide sequence ID" value="NZ_CP060202.1"/>
</dbReference>
<evidence type="ECO:0000313" key="3">
    <source>
        <dbReference type="Proteomes" id="UP000515489"/>
    </source>
</evidence>
<keyword evidence="3" id="KW-1185">Reference proteome</keyword>
<accession>A0A7G7W667</accession>
<evidence type="ECO:0000256" key="1">
    <source>
        <dbReference type="SAM" id="MobiDB-lite"/>
    </source>
</evidence>
<dbReference type="Proteomes" id="UP000515489">
    <property type="component" value="Chromosome"/>
</dbReference>
<gene>
    <name evidence="2" type="ORF">H4317_17185</name>
</gene>
<dbReference type="AlphaFoldDB" id="A0A7G7W667"/>
<reference evidence="2 3" key="1">
    <citation type="submission" date="2020-08" db="EMBL/GenBank/DDBJ databases">
        <title>Hymenobacter sp. S2-20-2 genome sequencing.</title>
        <authorList>
            <person name="Jin L."/>
        </authorList>
    </citation>
    <scope>NUCLEOTIDE SEQUENCE [LARGE SCALE GENOMIC DNA]</scope>
    <source>
        <strain evidence="2 3">S2-20-2</strain>
    </source>
</reference>
<proteinExistence type="predicted"/>
<dbReference type="KEGG" id="hsk:H4317_17185"/>
<sequence>MKSLLRFILLFALIIIGKVAKEPSNLSDMAKAMRSVQVTPVQPVSLLQQLTVQSDAPAGDSQWHTMEPVSHSATSFQ</sequence>
<organism evidence="2 3">
    <name type="scientific">Hymenobacter sediminicola</name>
    <dbReference type="NCBI Taxonomy" id="2761579"/>
    <lineage>
        <taxon>Bacteria</taxon>
        <taxon>Pseudomonadati</taxon>
        <taxon>Bacteroidota</taxon>
        <taxon>Cytophagia</taxon>
        <taxon>Cytophagales</taxon>
        <taxon>Hymenobacteraceae</taxon>
        <taxon>Hymenobacter</taxon>
    </lineage>
</organism>
<feature type="region of interest" description="Disordered" evidence="1">
    <location>
        <begin position="55"/>
        <end position="77"/>
    </location>
</feature>
<dbReference type="EMBL" id="CP060202">
    <property type="protein sequence ID" value="QNH61860.1"/>
    <property type="molecule type" value="Genomic_DNA"/>
</dbReference>
<protein>
    <submittedName>
        <fullName evidence="2">Uncharacterized protein</fullName>
    </submittedName>
</protein>
<evidence type="ECO:0000313" key="2">
    <source>
        <dbReference type="EMBL" id="QNH61860.1"/>
    </source>
</evidence>
<name>A0A7G7W667_9BACT</name>